<dbReference type="RefSeq" id="WP_223288752.1">
    <property type="nucleotide sequence ID" value="NZ_CP140255.1"/>
</dbReference>
<name>A0ABZ0YKE7_9GAMM</name>
<protein>
    <recommendedName>
        <fullName evidence="4">TetR family transcriptional regulator</fullName>
    </recommendedName>
</protein>
<dbReference type="Gene3D" id="1.10.357.10">
    <property type="entry name" value="Tetracycline Repressor, domain 2"/>
    <property type="match status" value="1"/>
</dbReference>
<evidence type="ECO:0000313" key="2">
    <source>
        <dbReference type="EMBL" id="WQH12583.1"/>
    </source>
</evidence>
<reference evidence="2 3" key="1">
    <citation type="submission" date="2023-11" db="EMBL/GenBank/DDBJ databases">
        <title>MicrobeMod: A computational toolkit for identifying prokaryotic methylation and restriction-modification with nanopore sequencing.</title>
        <authorList>
            <person name="Crits-Christoph A."/>
            <person name="Kang S.C."/>
            <person name="Lee H."/>
            <person name="Ostrov N."/>
        </authorList>
    </citation>
    <scope>NUCLEOTIDE SEQUENCE [LARGE SCALE GENOMIC DNA]</scope>
    <source>
        <strain evidence="2 3">ATCC BAA-805</strain>
    </source>
</reference>
<feature type="coiled-coil region" evidence="1">
    <location>
        <begin position="74"/>
        <end position="115"/>
    </location>
</feature>
<dbReference type="Proteomes" id="UP001324794">
    <property type="component" value="Chromosome"/>
</dbReference>
<sequence length="150" mass="16978">MSPPEDIFQPPTRGELTAKAIRQAIVRIEKGRPKVVEPGRKLSIQSVAEEAGVSRATIHNNHPGLAERIREAGNKVARVQRDEKNTELKELRAKYRELRQEYAHARELNQNMASEMACLVAENQRLRAIVENKKVVGFPSKKGNSNNVRY</sequence>
<dbReference type="EMBL" id="CP140255">
    <property type="protein sequence ID" value="WQH12583.1"/>
    <property type="molecule type" value="Genomic_DNA"/>
</dbReference>
<keyword evidence="3" id="KW-1185">Reference proteome</keyword>
<evidence type="ECO:0008006" key="4">
    <source>
        <dbReference type="Google" id="ProtNLM"/>
    </source>
</evidence>
<accession>A0ABZ0YKE7</accession>
<organism evidence="2 3">
    <name type="scientific">Vreelandella neptunia</name>
    <dbReference type="NCBI Taxonomy" id="115551"/>
    <lineage>
        <taxon>Bacteria</taxon>
        <taxon>Pseudomonadati</taxon>
        <taxon>Pseudomonadota</taxon>
        <taxon>Gammaproteobacteria</taxon>
        <taxon>Oceanospirillales</taxon>
        <taxon>Halomonadaceae</taxon>
        <taxon>Vreelandella</taxon>
    </lineage>
</organism>
<evidence type="ECO:0000313" key="3">
    <source>
        <dbReference type="Proteomes" id="UP001324794"/>
    </source>
</evidence>
<evidence type="ECO:0000256" key="1">
    <source>
        <dbReference type="SAM" id="Coils"/>
    </source>
</evidence>
<keyword evidence="1" id="KW-0175">Coiled coil</keyword>
<proteinExistence type="predicted"/>
<gene>
    <name evidence="2" type="ORF">SR894_20940</name>
</gene>